<keyword evidence="1" id="KW-0472">Membrane</keyword>
<dbReference type="InterPro" id="IPR031606">
    <property type="entry name" value="Kch1/2"/>
</dbReference>
<dbReference type="STRING" id="1344418.A0A1D2VFJ2"/>
<dbReference type="PANTHER" id="PTHR36424">
    <property type="entry name" value="PHEROMONE-REGULATED MEMBRANE PROTEIN 6"/>
    <property type="match status" value="1"/>
</dbReference>
<reference evidence="3" key="1">
    <citation type="submission" date="2016-05" db="EMBL/GenBank/DDBJ databases">
        <title>Comparative genomics of biotechnologically important yeasts.</title>
        <authorList>
            <consortium name="DOE Joint Genome Institute"/>
            <person name="Riley R."/>
            <person name="Haridas S."/>
            <person name="Wolfe K.H."/>
            <person name="Lopes M.R."/>
            <person name="Hittinger C.T."/>
            <person name="Goker M."/>
            <person name="Salamov A."/>
            <person name="Wisecaver J."/>
            <person name="Long T.M."/>
            <person name="Aerts A.L."/>
            <person name="Barry K."/>
            <person name="Choi C."/>
            <person name="Clum A."/>
            <person name="Coughlan A.Y."/>
            <person name="Deshpande S."/>
            <person name="Douglass A.P."/>
            <person name="Hanson S.J."/>
            <person name="Klenk H.-P."/>
            <person name="Labutti K."/>
            <person name="Lapidus A."/>
            <person name="Lindquist E."/>
            <person name="Lipzen A."/>
            <person name="Meier-Kolthoff J.P."/>
            <person name="Ohm R.A."/>
            <person name="Otillar R.P."/>
            <person name="Pangilinan J."/>
            <person name="Peng Y."/>
            <person name="Rokas A."/>
            <person name="Rosa C.A."/>
            <person name="Scheuner C."/>
            <person name="Sibirny A.A."/>
            <person name="Slot J.C."/>
            <person name="Stielow J.B."/>
            <person name="Sun H."/>
            <person name="Kurtzman C.P."/>
            <person name="Blackwell M."/>
            <person name="Grigoriev I.V."/>
            <person name="Jeffries T.W."/>
        </authorList>
    </citation>
    <scope>NUCLEOTIDE SEQUENCE [LARGE SCALE GENOMIC DNA]</scope>
    <source>
        <strain evidence="3">DSM 1968</strain>
    </source>
</reference>
<dbReference type="PANTHER" id="PTHR36424:SF1">
    <property type="entry name" value="LOW AFFINITY K(+) TRANSPORTER 1-RELATED"/>
    <property type="match status" value="1"/>
</dbReference>
<dbReference type="Proteomes" id="UP000095038">
    <property type="component" value="Unassembled WGS sequence"/>
</dbReference>
<dbReference type="EMBL" id="KV454482">
    <property type="protein sequence ID" value="ODV60352.1"/>
    <property type="molecule type" value="Genomic_DNA"/>
</dbReference>
<keyword evidence="1" id="KW-0812">Transmembrane</keyword>
<dbReference type="GO" id="GO:0005886">
    <property type="term" value="C:plasma membrane"/>
    <property type="evidence" value="ECO:0007669"/>
    <property type="project" value="InterPro"/>
</dbReference>
<keyword evidence="1" id="KW-1133">Transmembrane helix</keyword>
<dbReference type="InParanoid" id="A0A1D2VFJ2"/>
<gene>
    <name evidence="2" type="ORF">ASCRUDRAFT_35694</name>
</gene>
<proteinExistence type="predicted"/>
<evidence type="ECO:0000256" key="1">
    <source>
        <dbReference type="SAM" id="Phobius"/>
    </source>
</evidence>
<feature type="transmembrane region" description="Helical" evidence="1">
    <location>
        <begin position="33"/>
        <end position="62"/>
    </location>
</feature>
<dbReference type="GO" id="GO:0015079">
    <property type="term" value="F:potassium ion transmembrane transporter activity"/>
    <property type="evidence" value="ECO:0007669"/>
    <property type="project" value="InterPro"/>
</dbReference>
<evidence type="ECO:0000313" key="3">
    <source>
        <dbReference type="Proteomes" id="UP000095038"/>
    </source>
</evidence>
<dbReference type="GeneID" id="30964272"/>
<dbReference type="OrthoDB" id="2128042at2759"/>
<evidence type="ECO:0000313" key="2">
    <source>
        <dbReference type="EMBL" id="ODV60352.1"/>
    </source>
</evidence>
<sequence>MLFRRNSWEWEIDNNTFDIVDLDQFKNYKFSTLWNLICSIIMNLLHVLLFCFDIYTCINLLVFNKWTNDEIQPIIPFEISRWLFSGCILLSIVLIIIDWIKGVKLYFTRNISLTYLNSVSRFLWCVKSYKYFCLYNEISPSNFFDKRAFFIFFTFKSSIALIFANTPRQVINGLTIVSIFIDGQAETVLQSLKNLLKVGFSEKYAVVLLFMFLSFSIWLIFFIEFLWALILSMFVLPKIHKVHNQSLKQYICNLINQNVSNLSRKYHKS</sequence>
<protein>
    <submittedName>
        <fullName evidence="2">Uncharacterized protein</fullName>
    </submittedName>
</protein>
<keyword evidence="3" id="KW-1185">Reference proteome</keyword>
<dbReference type="AlphaFoldDB" id="A0A1D2VFJ2"/>
<feature type="transmembrane region" description="Helical" evidence="1">
    <location>
        <begin position="204"/>
        <end position="236"/>
    </location>
</feature>
<feature type="non-terminal residue" evidence="2">
    <location>
        <position position="269"/>
    </location>
</feature>
<organism evidence="2 3">
    <name type="scientific">Ascoidea rubescens DSM 1968</name>
    <dbReference type="NCBI Taxonomy" id="1344418"/>
    <lineage>
        <taxon>Eukaryota</taxon>
        <taxon>Fungi</taxon>
        <taxon>Dikarya</taxon>
        <taxon>Ascomycota</taxon>
        <taxon>Saccharomycotina</taxon>
        <taxon>Saccharomycetes</taxon>
        <taxon>Ascoideaceae</taxon>
        <taxon>Ascoidea</taxon>
    </lineage>
</organism>
<name>A0A1D2VFJ2_9ASCO</name>
<accession>A0A1D2VFJ2</accession>
<dbReference type="Pfam" id="PF16944">
    <property type="entry name" value="KCH"/>
    <property type="match status" value="1"/>
</dbReference>
<dbReference type="FunCoup" id="A0A1D2VFJ2">
    <property type="interactions" value="12"/>
</dbReference>
<dbReference type="RefSeq" id="XP_020046659.1">
    <property type="nucleotide sequence ID" value="XM_020190636.1"/>
</dbReference>
<feature type="transmembrane region" description="Helical" evidence="1">
    <location>
        <begin position="82"/>
        <end position="100"/>
    </location>
</feature>